<dbReference type="SUPFAM" id="SSF57716">
    <property type="entry name" value="Glucocorticoid receptor-like (DNA-binding domain)"/>
    <property type="match status" value="1"/>
</dbReference>
<feature type="domain" description="NR LBD" evidence="11">
    <location>
        <begin position="458"/>
        <end position="720"/>
    </location>
</feature>
<dbReference type="PROSITE" id="PS51843">
    <property type="entry name" value="NR_LBD"/>
    <property type="match status" value="1"/>
</dbReference>
<dbReference type="GO" id="GO:0000122">
    <property type="term" value="P:negative regulation of transcription by RNA polymerase II"/>
    <property type="evidence" value="ECO:0007669"/>
    <property type="project" value="TreeGrafter"/>
</dbReference>
<evidence type="ECO:0000256" key="2">
    <source>
        <dbReference type="ARBA" id="ARBA00022771"/>
    </source>
</evidence>
<evidence type="ECO:0000259" key="11">
    <source>
        <dbReference type="PROSITE" id="PS51843"/>
    </source>
</evidence>
<dbReference type="GO" id="GO:0004879">
    <property type="term" value="F:nuclear receptor activity"/>
    <property type="evidence" value="ECO:0007669"/>
    <property type="project" value="TreeGrafter"/>
</dbReference>
<evidence type="ECO:0000256" key="4">
    <source>
        <dbReference type="ARBA" id="ARBA00023015"/>
    </source>
</evidence>
<dbReference type="InterPro" id="IPR000536">
    <property type="entry name" value="Nucl_hrmn_rcpt_lig-bd"/>
</dbReference>
<feature type="domain" description="Nuclear receptor" evidence="10">
    <location>
        <begin position="262"/>
        <end position="314"/>
    </location>
</feature>
<evidence type="ECO:0000256" key="8">
    <source>
        <dbReference type="ARBA" id="ARBA00023242"/>
    </source>
</evidence>
<evidence type="ECO:0000256" key="3">
    <source>
        <dbReference type="ARBA" id="ARBA00022833"/>
    </source>
</evidence>
<dbReference type="PANTHER" id="PTHR24082">
    <property type="entry name" value="NUCLEAR HORMONE RECEPTOR"/>
    <property type="match status" value="1"/>
</dbReference>
<feature type="region of interest" description="Disordered" evidence="9">
    <location>
        <begin position="460"/>
        <end position="481"/>
    </location>
</feature>
<dbReference type="GO" id="GO:0030154">
    <property type="term" value="P:cell differentiation"/>
    <property type="evidence" value="ECO:0007669"/>
    <property type="project" value="TreeGrafter"/>
</dbReference>
<keyword evidence="4" id="KW-0805">Transcription regulation</keyword>
<dbReference type="InterPro" id="IPR001628">
    <property type="entry name" value="Znf_hrmn_rcpt"/>
</dbReference>
<dbReference type="GO" id="GO:0045944">
    <property type="term" value="P:positive regulation of transcription by RNA polymerase II"/>
    <property type="evidence" value="ECO:0007669"/>
    <property type="project" value="TreeGrafter"/>
</dbReference>
<keyword evidence="3" id="KW-0862">Zinc</keyword>
<feature type="region of interest" description="Disordered" evidence="9">
    <location>
        <begin position="78"/>
        <end position="110"/>
    </location>
</feature>
<dbReference type="KEGG" id="tng:GSTEN00027226G001"/>
<reference evidence="12" key="1">
    <citation type="journal article" date="2004" name="Nature">
        <title>Genome duplication in the teleost fish Tetraodon nigroviridis reveals the early vertebrate proto-karyotype.</title>
        <authorList>
            <person name="Jaillon O."/>
            <person name="Aury J.-M."/>
            <person name="Brunet F."/>
            <person name="Petit J.-L."/>
            <person name="Stange-Thomann N."/>
            <person name="Mauceli E."/>
            <person name="Bouneau L."/>
            <person name="Fischer C."/>
            <person name="Ozouf-Costaz C."/>
            <person name="Bernot A."/>
            <person name="Nicaud S."/>
            <person name="Jaffe D."/>
            <person name="Fisher S."/>
            <person name="Lutfalla G."/>
            <person name="Dossat C."/>
            <person name="Segurens B."/>
            <person name="Dasilva C."/>
            <person name="Salanoubat M."/>
            <person name="Levy M."/>
            <person name="Boudet N."/>
            <person name="Castellano S."/>
            <person name="Anthouard V."/>
            <person name="Jubin C."/>
            <person name="Castelli V."/>
            <person name="Katinka M."/>
            <person name="Vacherie B."/>
            <person name="Biemont C."/>
            <person name="Skalli Z."/>
            <person name="Cattolico L."/>
            <person name="Poulain J."/>
            <person name="De Berardinis V."/>
            <person name="Cruaud C."/>
            <person name="Duprat S."/>
            <person name="Brottier P."/>
            <person name="Coutanceau J.-P."/>
            <person name="Gouzy J."/>
            <person name="Parra G."/>
            <person name="Lardier G."/>
            <person name="Chapple C."/>
            <person name="McKernan K.J."/>
            <person name="McEwan P."/>
            <person name="Bosak S."/>
            <person name="Kellis M."/>
            <person name="Volff J.-N."/>
            <person name="Guigo R."/>
            <person name="Zody M.C."/>
            <person name="Mesirov J."/>
            <person name="Lindblad-Toh K."/>
            <person name="Birren B."/>
            <person name="Nusbaum C."/>
            <person name="Kahn D."/>
            <person name="Robinson-Rechavi M."/>
            <person name="Laudet V."/>
            <person name="Schachter V."/>
            <person name="Quetier F."/>
            <person name="Saurin W."/>
            <person name="Scarpelli C."/>
            <person name="Wincker P."/>
            <person name="Lander E.S."/>
            <person name="Weissenbach J."/>
            <person name="Roest Crollius H."/>
        </authorList>
    </citation>
    <scope>NUCLEOTIDE SEQUENCE [LARGE SCALE GENOMIC DNA]</scope>
</reference>
<dbReference type="InterPro" id="IPR050234">
    <property type="entry name" value="Nuclear_hormone_rcpt_NR1"/>
</dbReference>
<proteinExistence type="predicted"/>
<dbReference type="OrthoDB" id="7634782at2759"/>
<dbReference type="SMART" id="SM00399">
    <property type="entry name" value="ZnF_C4"/>
    <property type="match status" value="1"/>
</dbReference>
<evidence type="ECO:0000313" key="12">
    <source>
        <dbReference type="EMBL" id="CAG06739.1"/>
    </source>
</evidence>
<evidence type="ECO:0000256" key="1">
    <source>
        <dbReference type="ARBA" id="ARBA00022723"/>
    </source>
</evidence>
<sequence>MARSQTADSSELGPQPRQAGRQQKREGGTWRRERLDAPSRSGRELAASARTCFILQKEPCLLSRGRREAGGVILYAGSSGSASPSPGSPSSGYQTQSPSSHSQPSSPEGVSFQEIGALKQRGEPGGGNPSPRMVFQFPDVNNAPVAQVTTVSSATYSHPTVAKRPCGLTGTFTSKCQLHPSFPFPSQLLVVSLLSLITMVVVSFSRDGRNGAPVQGVRGHCVWVPLWRARLRRLQGKKEPTAAVVAGVLNRRCSESFSSLPQGFFRRSIQQNIHYKMCVKNEKCLIMRMNRNRCQHCRFKKCLAVGMSRDAVRFGRIPKREKQRLLDEMQSYMNSLNESASVDMEMSPPTDAPCSPENATSEAAALAPQSCSGSLLNSDEKLLKMAASTSNANAVSFQNGSVQEATISHSATQTQTDNVTSSYPGQSNCPVGHNDNNANPKVDNTKYTFPSNQNQCPFSGVLSPQSNSVSQNSFSTSESRNQSPCPWKLNGGAKVLACPLNACPVAPASRSSQEVWDSFSQCFTPAVREVVEFAKSIPGFQSLSQHDQVMLLKSGTFQVLMVRFCSLFDAKERAVTFLNGQTYSLASLRALGMGSLLDAMFDFSEKLGSMGLEPDEMALFMAVVLVSADRSGIVDVGAVEQLQENLIKALRLAHHQPPPRRQHPLPQAAAASAGPANPEQPSLRQTPGFPHRPLSPAGRSRPGRTLGGPPLFARMLCHTR</sequence>
<evidence type="ECO:0000259" key="10">
    <source>
        <dbReference type="PROSITE" id="PS51030"/>
    </source>
</evidence>
<dbReference type="AlphaFoldDB" id="Q4RXZ3"/>
<feature type="compositionally biased region" description="Low complexity" evidence="9">
    <location>
        <begin position="78"/>
        <end position="107"/>
    </location>
</feature>
<dbReference type="GO" id="GO:0000978">
    <property type="term" value="F:RNA polymerase II cis-regulatory region sequence-specific DNA binding"/>
    <property type="evidence" value="ECO:0007669"/>
    <property type="project" value="TreeGrafter"/>
</dbReference>
<dbReference type="InterPro" id="IPR035500">
    <property type="entry name" value="NHR-like_dom_sf"/>
</dbReference>
<feature type="region of interest" description="Disordered" evidence="9">
    <location>
        <begin position="655"/>
        <end position="720"/>
    </location>
</feature>
<dbReference type="PANTHER" id="PTHR24082:SF489">
    <property type="entry name" value="NUCLEAR RECEPTOR SUBFAMILY 1 GROUP D MEMBER 4B"/>
    <property type="match status" value="1"/>
</dbReference>
<accession>Q4RXZ3</accession>
<keyword evidence="1" id="KW-0479">Metal-binding</keyword>
<dbReference type="GO" id="GO:0009755">
    <property type="term" value="P:hormone-mediated signaling pathway"/>
    <property type="evidence" value="ECO:0007669"/>
    <property type="project" value="TreeGrafter"/>
</dbReference>
<keyword evidence="6" id="KW-0804">Transcription</keyword>
<evidence type="ECO:0000256" key="7">
    <source>
        <dbReference type="ARBA" id="ARBA00023170"/>
    </source>
</evidence>
<dbReference type="Gene3D" id="3.30.50.10">
    <property type="entry name" value="Erythroid Transcription Factor GATA-1, subunit A"/>
    <property type="match status" value="1"/>
</dbReference>
<dbReference type="Gene3D" id="1.10.565.10">
    <property type="entry name" value="Retinoid X Receptor"/>
    <property type="match status" value="1"/>
</dbReference>
<dbReference type="Pfam" id="PF00105">
    <property type="entry name" value="zf-C4"/>
    <property type="match status" value="1"/>
</dbReference>
<feature type="compositionally biased region" description="Basic and acidic residues" evidence="9">
    <location>
        <begin position="23"/>
        <end position="43"/>
    </location>
</feature>
<dbReference type="InterPro" id="IPR001723">
    <property type="entry name" value="Nuclear_hrmn_rcpt"/>
</dbReference>
<evidence type="ECO:0000256" key="9">
    <source>
        <dbReference type="SAM" id="MobiDB-lite"/>
    </source>
</evidence>
<dbReference type="InterPro" id="IPR013088">
    <property type="entry name" value="Znf_NHR/GATA"/>
</dbReference>
<evidence type="ECO:0000256" key="6">
    <source>
        <dbReference type="ARBA" id="ARBA00023163"/>
    </source>
</evidence>
<dbReference type="Pfam" id="PF00104">
    <property type="entry name" value="Hormone_recep"/>
    <property type="match status" value="1"/>
</dbReference>
<keyword evidence="7" id="KW-0675">Receptor</keyword>
<dbReference type="PROSITE" id="PS51030">
    <property type="entry name" value="NUCLEAR_REC_DBD_2"/>
    <property type="match status" value="1"/>
</dbReference>
<dbReference type="SMART" id="SM00430">
    <property type="entry name" value="HOLI"/>
    <property type="match status" value="1"/>
</dbReference>
<gene>
    <name evidence="12" type="ORF">GSTENG00027226001</name>
</gene>
<keyword evidence="2" id="KW-0863">Zinc-finger</keyword>
<keyword evidence="5" id="KW-0238">DNA-binding</keyword>
<feature type="compositionally biased region" description="Low complexity" evidence="9">
    <location>
        <begin position="664"/>
        <end position="677"/>
    </location>
</feature>
<name>Q4RXZ3_TETNG</name>
<dbReference type="PRINTS" id="PR00398">
    <property type="entry name" value="STRDHORMONER"/>
</dbReference>
<protein>
    <submittedName>
        <fullName evidence="12">(spotted green pufferfish) hypothetical protein</fullName>
    </submittedName>
</protein>
<reference evidence="12" key="2">
    <citation type="submission" date="2004-02" db="EMBL/GenBank/DDBJ databases">
        <authorList>
            <consortium name="Genoscope"/>
            <consortium name="Whitehead Institute Centre for Genome Research"/>
        </authorList>
    </citation>
    <scope>NUCLEOTIDE SEQUENCE</scope>
</reference>
<keyword evidence="8" id="KW-0539">Nucleus</keyword>
<dbReference type="GO" id="GO:0008270">
    <property type="term" value="F:zinc ion binding"/>
    <property type="evidence" value="ECO:0007669"/>
    <property type="project" value="UniProtKB-KW"/>
</dbReference>
<feature type="compositionally biased region" description="Low complexity" evidence="9">
    <location>
        <begin position="463"/>
        <end position="479"/>
    </location>
</feature>
<feature type="region of interest" description="Disordered" evidence="9">
    <location>
        <begin position="1"/>
        <end position="46"/>
    </location>
</feature>
<dbReference type="EMBL" id="CAAE01014979">
    <property type="protein sequence ID" value="CAG06739.1"/>
    <property type="molecule type" value="Genomic_DNA"/>
</dbReference>
<comment type="caution">
    <text evidence="12">The sequence shown here is derived from an EMBL/GenBank/DDBJ whole genome shotgun (WGS) entry which is preliminary data.</text>
</comment>
<evidence type="ECO:0000256" key="5">
    <source>
        <dbReference type="ARBA" id="ARBA00023125"/>
    </source>
</evidence>
<dbReference type="SUPFAM" id="SSF48508">
    <property type="entry name" value="Nuclear receptor ligand-binding domain"/>
    <property type="match status" value="1"/>
</dbReference>
<organism evidence="12">
    <name type="scientific">Tetraodon nigroviridis</name>
    <name type="common">Spotted green pufferfish</name>
    <name type="synonym">Chelonodon nigroviridis</name>
    <dbReference type="NCBI Taxonomy" id="99883"/>
    <lineage>
        <taxon>Eukaryota</taxon>
        <taxon>Metazoa</taxon>
        <taxon>Chordata</taxon>
        <taxon>Craniata</taxon>
        <taxon>Vertebrata</taxon>
        <taxon>Euteleostomi</taxon>
        <taxon>Actinopterygii</taxon>
        <taxon>Neopterygii</taxon>
        <taxon>Teleostei</taxon>
        <taxon>Neoteleostei</taxon>
        <taxon>Acanthomorphata</taxon>
        <taxon>Eupercaria</taxon>
        <taxon>Tetraodontiformes</taxon>
        <taxon>Tetradontoidea</taxon>
        <taxon>Tetraodontidae</taxon>
        <taxon>Tetraodon</taxon>
    </lineage>
</organism>